<organism evidence="2 3">
    <name type="scientific">Streptomyces laurentii</name>
    <dbReference type="NCBI Taxonomy" id="39478"/>
    <lineage>
        <taxon>Bacteria</taxon>
        <taxon>Bacillati</taxon>
        <taxon>Actinomycetota</taxon>
        <taxon>Actinomycetes</taxon>
        <taxon>Kitasatosporales</taxon>
        <taxon>Streptomycetaceae</taxon>
        <taxon>Streptomyces</taxon>
    </lineage>
</organism>
<feature type="signal peptide" evidence="1">
    <location>
        <begin position="1"/>
        <end position="19"/>
    </location>
</feature>
<evidence type="ECO:0008006" key="4">
    <source>
        <dbReference type="Google" id="ProtNLM"/>
    </source>
</evidence>
<protein>
    <recommendedName>
        <fullName evidence="4">Secreted protein</fullName>
    </recommendedName>
</protein>
<feature type="chain" id="PRO_5039606987" description="Secreted protein" evidence="1">
    <location>
        <begin position="20"/>
        <end position="239"/>
    </location>
</feature>
<dbReference type="Proteomes" id="UP000217676">
    <property type="component" value="Chromosome"/>
</dbReference>
<dbReference type="KEGG" id="slau:SLA_1131"/>
<gene>
    <name evidence="2" type="ORF">SLA_1131</name>
</gene>
<evidence type="ECO:0000256" key="1">
    <source>
        <dbReference type="SAM" id="SignalP"/>
    </source>
</evidence>
<keyword evidence="1" id="KW-0732">Signal</keyword>
<dbReference type="EMBL" id="AP017424">
    <property type="protein sequence ID" value="BAU82074.1"/>
    <property type="molecule type" value="Genomic_DNA"/>
</dbReference>
<name>A0A160NVQ0_STRLU</name>
<proteinExistence type="predicted"/>
<accession>A0A160NVQ0</accession>
<dbReference type="AlphaFoldDB" id="A0A160NVQ0"/>
<sequence>MGAAVCAVLAAGLVGGAAAGALLTDSGPNERDEPPGFTPARALWHDAPVDTLFPRTLPGPSAGPGGAPRTWTRIVVATDTACSAENLPPKLYAALSAVGCDRVLRATYTDATSSQVVTVALAFTQADPATMKTLGARAADELPPALAGPGTVAAHFGAAQRASWWRHVPADLPVVVTTVSGFADGRTVAAPEPAARAMTPKRTSPVAQAGLGHEAKGVGEAVEQALRRTVAATVEEDKR</sequence>
<reference evidence="2 3" key="1">
    <citation type="journal article" date="2016" name="Genome Announc.">
        <title>Complete Genome Sequence of Thiostrepton-Producing Streptomyces laurentii ATCC 31255.</title>
        <authorList>
            <person name="Doi K."/>
            <person name="Fujino Y."/>
            <person name="Nagayoshi Y."/>
            <person name="Ohshima T."/>
            <person name="Ogata S."/>
        </authorList>
    </citation>
    <scope>NUCLEOTIDE SEQUENCE [LARGE SCALE GENOMIC DNA]</scope>
    <source>
        <strain evidence="2 3">ATCC 31255</strain>
    </source>
</reference>
<evidence type="ECO:0000313" key="2">
    <source>
        <dbReference type="EMBL" id="BAU82074.1"/>
    </source>
</evidence>
<keyword evidence="3" id="KW-1185">Reference proteome</keyword>
<evidence type="ECO:0000313" key="3">
    <source>
        <dbReference type="Proteomes" id="UP000217676"/>
    </source>
</evidence>